<protein>
    <submittedName>
        <fullName evidence="9">D-alanyl-lipoteichoic acid acyltransferase DltB, MBOAT superfamily</fullName>
    </submittedName>
</protein>
<dbReference type="GO" id="GO:0042121">
    <property type="term" value="P:alginic acid biosynthetic process"/>
    <property type="evidence" value="ECO:0007669"/>
    <property type="project" value="InterPro"/>
</dbReference>
<accession>A0A1H9W4W1</accession>
<evidence type="ECO:0000256" key="8">
    <source>
        <dbReference type="SAM" id="Phobius"/>
    </source>
</evidence>
<dbReference type="InterPro" id="IPR024194">
    <property type="entry name" value="Ac/AlaTfrase_AlgI/DltB"/>
</dbReference>
<dbReference type="InterPro" id="IPR004299">
    <property type="entry name" value="MBOAT_fam"/>
</dbReference>
<dbReference type="Pfam" id="PF03062">
    <property type="entry name" value="MBOAT"/>
    <property type="match status" value="1"/>
</dbReference>
<feature type="transmembrane region" description="Helical" evidence="8">
    <location>
        <begin position="116"/>
        <end position="133"/>
    </location>
</feature>
<feature type="transmembrane region" description="Helical" evidence="8">
    <location>
        <begin position="79"/>
        <end position="96"/>
    </location>
</feature>
<feature type="transmembrane region" description="Helical" evidence="8">
    <location>
        <begin position="7"/>
        <end position="25"/>
    </location>
</feature>
<dbReference type="PIRSF" id="PIRSF016636">
    <property type="entry name" value="AlgI_DltB"/>
    <property type="match status" value="1"/>
</dbReference>
<dbReference type="InterPro" id="IPR051085">
    <property type="entry name" value="MB_O-acyltransferase"/>
</dbReference>
<dbReference type="InterPro" id="IPR028362">
    <property type="entry name" value="AlgI"/>
</dbReference>
<keyword evidence="6 7" id="KW-0472">Membrane</keyword>
<feature type="transmembrane region" description="Helical" evidence="8">
    <location>
        <begin position="37"/>
        <end position="59"/>
    </location>
</feature>
<dbReference type="PANTHER" id="PTHR13285:SF18">
    <property type="entry name" value="PROTEIN-CYSTEINE N-PALMITOYLTRANSFERASE RASP"/>
    <property type="match status" value="1"/>
</dbReference>
<feature type="transmembrane region" description="Helical" evidence="8">
    <location>
        <begin position="191"/>
        <end position="211"/>
    </location>
</feature>
<evidence type="ECO:0000313" key="10">
    <source>
        <dbReference type="Proteomes" id="UP000182584"/>
    </source>
</evidence>
<dbReference type="RefSeq" id="WP_074758123.1">
    <property type="nucleotide sequence ID" value="NZ_FOGJ01000027.1"/>
</dbReference>
<evidence type="ECO:0000256" key="3">
    <source>
        <dbReference type="ARBA" id="ARBA00022475"/>
    </source>
</evidence>
<evidence type="ECO:0000256" key="4">
    <source>
        <dbReference type="ARBA" id="ARBA00022692"/>
    </source>
</evidence>
<comment type="similarity">
    <text evidence="2 7">Belongs to the membrane-bound acyltransferase family.</text>
</comment>
<keyword evidence="4 8" id="KW-0812">Transmembrane</keyword>
<keyword evidence="3 7" id="KW-1003">Cell membrane</keyword>
<dbReference type="OrthoDB" id="9805788at2"/>
<dbReference type="Proteomes" id="UP000182584">
    <property type="component" value="Unassembled WGS sequence"/>
</dbReference>
<feature type="transmembrane region" description="Helical" evidence="8">
    <location>
        <begin position="311"/>
        <end position="334"/>
    </location>
</feature>
<keyword evidence="7 9" id="KW-0012">Acyltransferase</keyword>
<feature type="transmembrane region" description="Helical" evidence="8">
    <location>
        <begin position="413"/>
        <end position="430"/>
    </location>
</feature>
<dbReference type="AlphaFoldDB" id="A0A1H9W4W1"/>
<keyword evidence="7 9" id="KW-0808">Transferase</keyword>
<gene>
    <name evidence="9" type="ORF">SAMN04487884_12724</name>
</gene>
<name>A0A1H9W4W1_BUTFI</name>
<feature type="transmembrane region" description="Helical" evidence="8">
    <location>
        <begin position="451"/>
        <end position="469"/>
    </location>
</feature>
<feature type="transmembrane region" description="Helical" evidence="8">
    <location>
        <begin position="354"/>
        <end position="374"/>
    </location>
</feature>
<evidence type="ECO:0000256" key="6">
    <source>
        <dbReference type="ARBA" id="ARBA00023136"/>
    </source>
</evidence>
<evidence type="ECO:0000256" key="7">
    <source>
        <dbReference type="PIRNR" id="PIRNR016636"/>
    </source>
</evidence>
<dbReference type="PIRSF" id="PIRSF500217">
    <property type="entry name" value="AlgI"/>
    <property type="match status" value="1"/>
</dbReference>
<keyword evidence="5 8" id="KW-1133">Transmembrane helix</keyword>
<reference evidence="9 10" key="1">
    <citation type="submission" date="2016-10" db="EMBL/GenBank/DDBJ databases">
        <authorList>
            <person name="de Groot N.N."/>
        </authorList>
    </citation>
    <scope>NUCLEOTIDE SEQUENCE [LARGE SCALE GENOMIC DNA]</scope>
    <source>
        <strain evidence="9 10">AR40</strain>
    </source>
</reference>
<dbReference type="GO" id="GO:0005886">
    <property type="term" value="C:plasma membrane"/>
    <property type="evidence" value="ECO:0007669"/>
    <property type="project" value="UniProtKB-SubCell"/>
</dbReference>
<evidence type="ECO:0000313" key="9">
    <source>
        <dbReference type="EMBL" id="SES29000.1"/>
    </source>
</evidence>
<evidence type="ECO:0000256" key="5">
    <source>
        <dbReference type="ARBA" id="ARBA00022989"/>
    </source>
</evidence>
<dbReference type="EMBL" id="FOGJ01000027">
    <property type="protein sequence ID" value="SES29000.1"/>
    <property type="molecule type" value="Genomic_DNA"/>
</dbReference>
<dbReference type="GO" id="GO:0016746">
    <property type="term" value="F:acyltransferase activity"/>
    <property type="evidence" value="ECO:0007669"/>
    <property type="project" value="UniProtKB-KW"/>
</dbReference>
<evidence type="ECO:0000256" key="2">
    <source>
        <dbReference type="ARBA" id="ARBA00010323"/>
    </source>
</evidence>
<sequence>MLFEITTILFITIVLLIYYLCPARLRRLVLILSSIYYIGSLSISSLIHILIITMICFLAGQFIEIFSDIKDPDPKKAKIVFITSLSLLIANLFAWKYMPWIHTFGIWVPNVYIEKIIPVGLSFYTFQAISYLADIKTKKIRACKNLMTFMTYMIWFPKLTSGPIERYPDFKRRLYDSKLMDFFKVDCIRKGFSFIMPGIFMKLVIADRLGLVVDMVYETPANYGRLAIILTVILYSLQIYCDFAGYTYIICGISELFGISLTSNFKTPYLATNIKEFWRCWHISLSSFYKDYVYIPLGGSKKGNSIRIRNVMIVFILCGMWHGAGPAFLIWGALHGIYNLLNDIFKKYRLDILISGPVGMILTFLAVTFAWIFFRAGNMTNAMTIIKGMISGSWTLGFSIVNDTFMGKEIYEWRIIIASLIVLTIFDITAKVLKKEPWELLYNLQEIPREVVFLGLALVSVTYGIYGQGNEIRSFIYMNF</sequence>
<organism evidence="9 10">
    <name type="scientific">Butyrivibrio fibrisolvens</name>
    <dbReference type="NCBI Taxonomy" id="831"/>
    <lineage>
        <taxon>Bacteria</taxon>
        <taxon>Bacillati</taxon>
        <taxon>Bacillota</taxon>
        <taxon>Clostridia</taxon>
        <taxon>Lachnospirales</taxon>
        <taxon>Lachnospiraceae</taxon>
        <taxon>Butyrivibrio</taxon>
    </lineage>
</organism>
<feature type="transmembrane region" description="Helical" evidence="8">
    <location>
        <begin position="223"/>
        <end position="240"/>
    </location>
</feature>
<proteinExistence type="inferred from homology"/>
<evidence type="ECO:0000256" key="1">
    <source>
        <dbReference type="ARBA" id="ARBA00004651"/>
    </source>
</evidence>
<dbReference type="PANTHER" id="PTHR13285">
    <property type="entry name" value="ACYLTRANSFERASE"/>
    <property type="match status" value="1"/>
</dbReference>
<comment type="subcellular location">
    <subcellularLocation>
        <location evidence="1">Cell membrane</location>
        <topology evidence="1">Multi-pass membrane protein</topology>
    </subcellularLocation>
</comment>